<sequence length="461" mass="50861">MEELDKQLALRMITLFSGAVKGIAFYPESHPAIRRPLLELDRLFGTALAQAGEIAWGVIDGVMFFGKHLFITPSTAVADLTNRMMEKEIDRIVMGSGLTFDELQGFVRLLAGTPAGFDELCARMKQKEIRHILVVRRKDTPLPEDRDDEDGEGYALATYGQALGAIRGVCRDIEQGRIPSSAPVIGVVDRLVGITMRDPSTLLGLAMIKDYDNYTFNHCVNVGVLAMSLGAAIGMDADGVKEVGIAGQLHDIGKTMIPKEIVNKPGKLSSAEFHEMKRHSELGAKIIREMEGLSPRVGQAVLGHHLHYNRNGYPEWARGFDYGRMIDIIAIADTYDAITTLRVYQHPITPRAALGVMQELMGTILDGDLVTRFVEMMGKYPVGTLVRLDTNEIALIHRPNPLDEEAPVVRIVFAQDGGRLPQPREQRLVERDGSSYARIVAVVDPLLKSIDVGSLINRGHY</sequence>
<protein>
    <submittedName>
        <fullName evidence="3">HD domain-containing protein</fullName>
    </submittedName>
</protein>
<dbReference type="InterPro" id="IPR037522">
    <property type="entry name" value="HD_GYP_dom"/>
</dbReference>
<dbReference type="PANTHER" id="PTHR43155:SF2">
    <property type="entry name" value="CYCLIC DI-GMP PHOSPHODIESTERASE PA4108"/>
    <property type="match status" value="1"/>
</dbReference>
<organism evidence="3 4">
    <name type="scientific">Oryzomonas sagensis</name>
    <dbReference type="NCBI Taxonomy" id="2603857"/>
    <lineage>
        <taxon>Bacteria</taxon>
        <taxon>Pseudomonadati</taxon>
        <taxon>Thermodesulfobacteriota</taxon>
        <taxon>Desulfuromonadia</taxon>
        <taxon>Geobacterales</taxon>
        <taxon>Geobacteraceae</taxon>
        <taxon>Oryzomonas</taxon>
    </lineage>
</organism>
<dbReference type="SUPFAM" id="SSF109604">
    <property type="entry name" value="HD-domain/PDEase-like"/>
    <property type="match status" value="1"/>
</dbReference>
<evidence type="ECO:0000313" key="3">
    <source>
        <dbReference type="EMBL" id="KAB0671508.1"/>
    </source>
</evidence>
<evidence type="ECO:0000313" key="4">
    <source>
        <dbReference type="Proteomes" id="UP000798046"/>
    </source>
</evidence>
<feature type="domain" description="HD" evidence="1">
    <location>
        <begin position="215"/>
        <end position="338"/>
    </location>
</feature>
<dbReference type="Pfam" id="PF13487">
    <property type="entry name" value="HD_5"/>
    <property type="match status" value="1"/>
</dbReference>
<evidence type="ECO:0000259" key="1">
    <source>
        <dbReference type="PROSITE" id="PS51831"/>
    </source>
</evidence>
<dbReference type="Gene3D" id="1.10.3210.10">
    <property type="entry name" value="Hypothetical protein af1432"/>
    <property type="match status" value="1"/>
</dbReference>
<dbReference type="EMBL" id="VZRA01000001">
    <property type="protein sequence ID" value="KAB0671508.1"/>
    <property type="molecule type" value="Genomic_DNA"/>
</dbReference>
<gene>
    <name evidence="3" type="ORF">F6V30_02710</name>
</gene>
<dbReference type="PANTHER" id="PTHR43155">
    <property type="entry name" value="CYCLIC DI-GMP PHOSPHODIESTERASE PA4108-RELATED"/>
    <property type="match status" value="1"/>
</dbReference>
<dbReference type="CDD" id="cd00077">
    <property type="entry name" value="HDc"/>
    <property type="match status" value="1"/>
</dbReference>
<reference evidence="3 4" key="1">
    <citation type="journal article" date="2020" name="Microorganisms">
        <title>Description of Three Novel Members in the Family Geobacteraceae, Oryzomonas japonicum gen. nov., sp. nov., Oryzomonas sagensis sp. nov., and Oryzomonas ruber sp. nov.</title>
        <authorList>
            <person name="Xu Z."/>
            <person name="Masuda Y."/>
            <person name="Hayakawa C."/>
            <person name="Ushijima N."/>
            <person name="Kawano K."/>
            <person name="Shiratori Y."/>
            <person name="Senoo K."/>
            <person name="Itoh H."/>
        </authorList>
    </citation>
    <scope>NUCLEOTIDE SEQUENCE [LARGE SCALE GENOMIC DNA]</scope>
    <source>
        <strain evidence="3 4">Red100</strain>
    </source>
</reference>
<proteinExistence type="predicted"/>
<dbReference type="InterPro" id="IPR006675">
    <property type="entry name" value="HDIG_dom"/>
</dbReference>
<accession>A0ABQ6TR50</accession>
<feature type="domain" description="HD-GYP" evidence="2">
    <location>
        <begin position="193"/>
        <end position="389"/>
    </location>
</feature>
<dbReference type="SMART" id="SM00471">
    <property type="entry name" value="HDc"/>
    <property type="match status" value="1"/>
</dbReference>
<dbReference type="NCBIfam" id="TIGR00277">
    <property type="entry name" value="HDIG"/>
    <property type="match status" value="1"/>
</dbReference>
<comment type="caution">
    <text evidence="3">The sequence shown here is derived from an EMBL/GenBank/DDBJ whole genome shotgun (WGS) entry which is preliminary data.</text>
</comment>
<dbReference type="Proteomes" id="UP000798046">
    <property type="component" value="Unassembled WGS sequence"/>
</dbReference>
<keyword evidence="4" id="KW-1185">Reference proteome</keyword>
<name>A0ABQ6TR50_9BACT</name>
<evidence type="ECO:0000259" key="2">
    <source>
        <dbReference type="PROSITE" id="PS51832"/>
    </source>
</evidence>
<dbReference type="InterPro" id="IPR003607">
    <property type="entry name" value="HD/PDEase_dom"/>
</dbReference>
<dbReference type="PROSITE" id="PS51831">
    <property type="entry name" value="HD"/>
    <property type="match status" value="1"/>
</dbReference>
<dbReference type="PROSITE" id="PS51832">
    <property type="entry name" value="HD_GYP"/>
    <property type="match status" value="1"/>
</dbReference>
<dbReference type="InterPro" id="IPR006674">
    <property type="entry name" value="HD_domain"/>
</dbReference>
<dbReference type="RefSeq" id="WP_151154964.1">
    <property type="nucleotide sequence ID" value="NZ_VZRA01000001.1"/>
</dbReference>